<dbReference type="EMBL" id="JBGOOT010000029">
    <property type="protein sequence ID" value="MEZ8196869.1"/>
    <property type="molecule type" value="Genomic_DNA"/>
</dbReference>
<dbReference type="RefSeq" id="WP_113797698.1">
    <property type="nucleotide sequence ID" value="NZ_JBGOOT010000029.1"/>
</dbReference>
<sequence>MDKYFEYERDYKSRPHVVLLGAGASVAAIPRGDKNGMKTSVMDGFLEKLGLSEVIEDLNLVTQSDNLEDIYSEIAERDEYADVRSELDTRIRNYFSEFEIPDEPTIYDFLLLSLRKKDLIATFNWDPLLLQAYQRTVKITTDLPDLAFLHGNVLVGYCLEHQHGGNVDNRCPECDEWFSPSRLLYPIAKKNYNDDPYTKNNWKALKNYLSEAYLVTIFGYSAPKTDVEAIDMLKDAWGDINKRNMEDIEFVDIQQEDALVDTWEEFVHTHHYTHTNDFFNSSLARFPRRTTEDLFDRTQNCIWTSPETPFSESMTFSDLRNVVGRLVEEENEHKDSYITLKNR</sequence>
<evidence type="ECO:0000313" key="1">
    <source>
        <dbReference type="EMBL" id="MEZ8196869.1"/>
    </source>
</evidence>
<evidence type="ECO:0000313" key="2">
    <source>
        <dbReference type="Proteomes" id="UP001569153"/>
    </source>
</evidence>
<dbReference type="SUPFAM" id="SSF52467">
    <property type="entry name" value="DHS-like NAD/FAD-binding domain"/>
    <property type="match status" value="1"/>
</dbReference>
<protein>
    <recommendedName>
        <fullName evidence="3">SIR2-like domain-containing protein</fullName>
    </recommendedName>
</protein>
<keyword evidence="2" id="KW-1185">Reference proteome</keyword>
<organism evidence="1 2">
    <name type="scientific">Vibrio cortegadensis</name>
    <dbReference type="NCBI Taxonomy" id="1328770"/>
    <lineage>
        <taxon>Bacteria</taxon>
        <taxon>Pseudomonadati</taxon>
        <taxon>Pseudomonadota</taxon>
        <taxon>Gammaproteobacteria</taxon>
        <taxon>Vibrionales</taxon>
        <taxon>Vibrionaceae</taxon>
        <taxon>Vibrio</taxon>
    </lineage>
</organism>
<gene>
    <name evidence="1" type="ORF">ACED38_18555</name>
</gene>
<name>A0ABV4MBG0_9VIBR</name>
<reference evidence="1 2" key="1">
    <citation type="submission" date="2024-06" db="EMBL/GenBank/DDBJ databases">
        <authorList>
            <person name="Steensen K."/>
            <person name="Seneca J."/>
            <person name="Bartlau N."/>
            <person name="Yu A.X."/>
            <person name="Polz M.F."/>
        </authorList>
    </citation>
    <scope>NUCLEOTIDE SEQUENCE [LARGE SCALE GENOMIC DNA]</scope>
    <source>
        <strain evidence="1 2">FF146</strain>
    </source>
</reference>
<dbReference type="Proteomes" id="UP001569153">
    <property type="component" value="Unassembled WGS sequence"/>
</dbReference>
<accession>A0ABV4MBG0</accession>
<dbReference type="InterPro" id="IPR029035">
    <property type="entry name" value="DHS-like_NAD/FAD-binding_dom"/>
</dbReference>
<proteinExistence type="predicted"/>
<evidence type="ECO:0008006" key="3">
    <source>
        <dbReference type="Google" id="ProtNLM"/>
    </source>
</evidence>
<comment type="caution">
    <text evidence="1">The sequence shown here is derived from an EMBL/GenBank/DDBJ whole genome shotgun (WGS) entry which is preliminary data.</text>
</comment>